<dbReference type="AlphaFoldDB" id="A0A7D5D9G2"/>
<gene>
    <name evidence="3" type="ORF">HWQ56_16150</name>
</gene>
<evidence type="ECO:0000313" key="4">
    <source>
        <dbReference type="Proteomes" id="UP000509568"/>
    </source>
</evidence>
<dbReference type="KEGG" id="pez:HWQ56_16150"/>
<dbReference type="Gene3D" id="3.20.20.140">
    <property type="entry name" value="Metal-dependent hydrolases"/>
    <property type="match status" value="1"/>
</dbReference>
<dbReference type="InterPro" id="IPR032466">
    <property type="entry name" value="Metal_Hydrolase"/>
</dbReference>
<evidence type="ECO:0000313" key="3">
    <source>
        <dbReference type="EMBL" id="QKZ05235.1"/>
    </source>
</evidence>
<dbReference type="GO" id="GO:0016787">
    <property type="term" value="F:hydrolase activity"/>
    <property type="evidence" value="ECO:0007669"/>
    <property type="project" value="UniProtKB-KW"/>
</dbReference>
<dbReference type="Proteomes" id="UP000509568">
    <property type="component" value="Chromosome"/>
</dbReference>
<evidence type="ECO:0000256" key="1">
    <source>
        <dbReference type="ARBA" id="ARBA00038310"/>
    </source>
</evidence>
<dbReference type="InterPro" id="IPR052350">
    <property type="entry name" value="Metallo-dep_Lactonases"/>
</dbReference>
<comment type="similarity">
    <text evidence="1">Belongs to the metallo-dependent hydrolases superfamily.</text>
</comment>
<accession>A0A7D5D9G2</accession>
<feature type="domain" description="Amidohydrolase-related" evidence="2">
    <location>
        <begin position="19"/>
        <end position="288"/>
    </location>
</feature>
<sequence length="293" mass="32604">MEKPFERTLILIYTGPLFDSHLHLYDPTRAEGIPWPQPGDAVYGPRLPADYWAQAEPCGVIGAMVVEASPRREDNDWVLCTLDQDPRLVGYIGNLDPLAATFGADLERLAADVRFRGIRYGNLWGRDLLADQQQTGFIDSLAHVAERGLVLDSANPDARLIQALLALSDRLPHLRIVVDHLPNAPDLAFTAELQELASRPQVMAKLAEIPQVGDHGLIRDAAFYLDVLGRLLELFGEDRCFFGSDWPNSDHLANFTTTLDLVKACMATQPAHTQEKFFLHNAPRIYGLPGAFR</sequence>
<dbReference type="InterPro" id="IPR006680">
    <property type="entry name" value="Amidohydro-rel"/>
</dbReference>
<keyword evidence="3" id="KW-0378">Hydrolase</keyword>
<evidence type="ECO:0000259" key="2">
    <source>
        <dbReference type="Pfam" id="PF04909"/>
    </source>
</evidence>
<dbReference type="PANTHER" id="PTHR43569:SF2">
    <property type="entry name" value="AMIDOHYDROLASE-RELATED DOMAIN-CONTAINING PROTEIN"/>
    <property type="match status" value="1"/>
</dbReference>
<protein>
    <submittedName>
        <fullName evidence="3">Amidohydrolase family protein</fullName>
    </submittedName>
</protein>
<reference evidence="3 4" key="1">
    <citation type="submission" date="2020-06" db="EMBL/GenBank/DDBJ databases">
        <title>Pseudomonas eucalypticola sp. nov., an endophyte of Eucalyptus dunnii leaves with biocontrol ability of eucalyptus leaf blight.</title>
        <authorList>
            <person name="Liu Y."/>
            <person name="Song Z."/>
            <person name="Zeng H."/>
            <person name="Lu M."/>
            <person name="Wang X."/>
            <person name="Lian X."/>
            <person name="Zhang Q."/>
        </authorList>
    </citation>
    <scope>NUCLEOTIDE SEQUENCE [LARGE SCALE GENOMIC DNA]</scope>
    <source>
        <strain evidence="3 4">NP-1</strain>
    </source>
</reference>
<name>A0A7D5D9G2_9PSED</name>
<proteinExistence type="inferred from homology"/>
<organism evidence="3 4">
    <name type="scientific">Pseudomonas eucalypticola</name>
    <dbReference type="NCBI Taxonomy" id="2599595"/>
    <lineage>
        <taxon>Bacteria</taxon>
        <taxon>Pseudomonadati</taxon>
        <taxon>Pseudomonadota</taxon>
        <taxon>Gammaproteobacteria</taxon>
        <taxon>Pseudomonadales</taxon>
        <taxon>Pseudomonadaceae</taxon>
        <taxon>Pseudomonas</taxon>
    </lineage>
</organism>
<dbReference type="EMBL" id="CP056030">
    <property type="protein sequence ID" value="QKZ05235.1"/>
    <property type="molecule type" value="Genomic_DNA"/>
</dbReference>
<dbReference type="PANTHER" id="PTHR43569">
    <property type="entry name" value="AMIDOHYDROLASE"/>
    <property type="match status" value="1"/>
</dbReference>
<dbReference type="Pfam" id="PF04909">
    <property type="entry name" value="Amidohydro_2"/>
    <property type="match status" value="1"/>
</dbReference>
<keyword evidence="4" id="KW-1185">Reference proteome</keyword>
<dbReference type="SUPFAM" id="SSF51556">
    <property type="entry name" value="Metallo-dependent hydrolases"/>
    <property type="match status" value="1"/>
</dbReference>